<dbReference type="OrthoDB" id="1929810at2"/>
<keyword evidence="1" id="KW-0732">Signal</keyword>
<name>A0A4V2F7P8_9FIRM</name>
<protein>
    <submittedName>
        <fullName evidence="2">Raffinose/stachyose/melibiose transport system substrate-binding protein</fullName>
    </submittedName>
</protein>
<dbReference type="PROSITE" id="PS51257">
    <property type="entry name" value="PROKAR_LIPOPROTEIN"/>
    <property type="match status" value="1"/>
</dbReference>
<evidence type="ECO:0000313" key="3">
    <source>
        <dbReference type="Proteomes" id="UP000292927"/>
    </source>
</evidence>
<keyword evidence="3" id="KW-1185">Reference proteome</keyword>
<feature type="signal peptide" evidence="1">
    <location>
        <begin position="1"/>
        <end position="22"/>
    </location>
</feature>
<reference evidence="2 3" key="1">
    <citation type="submission" date="2019-02" db="EMBL/GenBank/DDBJ databases">
        <title>Genomic Encyclopedia of Type Strains, Phase IV (KMG-IV): sequencing the most valuable type-strain genomes for metagenomic binning, comparative biology and taxonomic classification.</title>
        <authorList>
            <person name="Goeker M."/>
        </authorList>
    </citation>
    <scope>NUCLEOTIDE SEQUENCE [LARGE SCALE GENOMIC DNA]</scope>
    <source>
        <strain evidence="2 3">DSM 29486</strain>
    </source>
</reference>
<dbReference type="PANTHER" id="PTHR43649">
    <property type="entry name" value="ARABINOSE-BINDING PROTEIN-RELATED"/>
    <property type="match status" value="1"/>
</dbReference>
<dbReference type="Gene3D" id="3.40.190.10">
    <property type="entry name" value="Periplasmic binding protein-like II"/>
    <property type="match status" value="2"/>
</dbReference>
<evidence type="ECO:0000313" key="2">
    <source>
        <dbReference type="EMBL" id="RZT00570.1"/>
    </source>
</evidence>
<accession>A0A4V2F7P8</accession>
<dbReference type="Pfam" id="PF01547">
    <property type="entry name" value="SBP_bac_1"/>
    <property type="match status" value="1"/>
</dbReference>
<proteinExistence type="predicted"/>
<feature type="chain" id="PRO_5038773407" evidence="1">
    <location>
        <begin position="23"/>
        <end position="437"/>
    </location>
</feature>
<evidence type="ECO:0000256" key="1">
    <source>
        <dbReference type="SAM" id="SignalP"/>
    </source>
</evidence>
<comment type="caution">
    <text evidence="2">The sequence shown here is derived from an EMBL/GenBank/DDBJ whole genome shotgun (WGS) entry which is preliminary data.</text>
</comment>
<dbReference type="Proteomes" id="UP000292927">
    <property type="component" value="Unassembled WGS sequence"/>
</dbReference>
<dbReference type="InterPro" id="IPR050490">
    <property type="entry name" value="Bact_solute-bd_prot1"/>
</dbReference>
<gene>
    <name evidence="2" type="ORF">EV209_1893</name>
</gene>
<sequence>MKRRFYCAVMAGVMAAAMTGCGNTDSSKTTVAAGTENANVKGGELSILAPQNSVNDGTYAMVDAFEKKYGVKVSLELLPDNEAENLIRSRAATGDLGDIVDFHSGSQLSTLSPGDNLMDITGEGYLKNVDDTFLDCVTVDGKVYGTPVGPTYAGGVFYNKKIYEELKLEVPKTWEEFLENCSACQNAGYTGIIGTYGDAWTSQLLLLSDFYYLNSSEPDFAEKYTAGEVTLEDAPEYLKSLEKLAAQKEYFNADFLSSTNDDGCRMLVEGKGAHQIMRTREYNSMVESYPEAEELIGFFAVPGEDGSDSGITVWMPHGFYIAKNAKNLENAKLWQEFTTTEEAAKAYAAASSPMGPFMLKGVDLGNNVRPAIQEVMNYVEGRKSAPAMEFLCPVKGTNMAQICVQIGSGEISPEDGIKALHEDNKKSAQQLGLEGWK</sequence>
<dbReference type="PANTHER" id="PTHR43649:SF12">
    <property type="entry name" value="DIACETYLCHITOBIOSE BINDING PROTEIN DASA"/>
    <property type="match status" value="1"/>
</dbReference>
<dbReference type="SUPFAM" id="SSF53850">
    <property type="entry name" value="Periplasmic binding protein-like II"/>
    <property type="match status" value="1"/>
</dbReference>
<dbReference type="RefSeq" id="WP_130435178.1">
    <property type="nucleotide sequence ID" value="NZ_SGXF01000003.1"/>
</dbReference>
<dbReference type="EMBL" id="SGXF01000003">
    <property type="protein sequence ID" value="RZT00570.1"/>
    <property type="molecule type" value="Genomic_DNA"/>
</dbReference>
<dbReference type="InterPro" id="IPR006059">
    <property type="entry name" value="SBP"/>
</dbReference>
<organism evidence="2 3">
    <name type="scientific">Cuneatibacter caecimuris</name>
    <dbReference type="NCBI Taxonomy" id="1796618"/>
    <lineage>
        <taxon>Bacteria</taxon>
        <taxon>Bacillati</taxon>
        <taxon>Bacillota</taxon>
        <taxon>Clostridia</taxon>
        <taxon>Lachnospirales</taxon>
        <taxon>Lachnospiraceae</taxon>
        <taxon>Cuneatibacter</taxon>
    </lineage>
</organism>
<dbReference type="AlphaFoldDB" id="A0A4V2F7P8"/>